<proteinExistence type="predicted"/>
<dbReference type="RefSeq" id="WP_347721472.1">
    <property type="nucleotide sequence ID" value="NZ_CP104395.1"/>
</dbReference>
<evidence type="ECO:0000313" key="2">
    <source>
        <dbReference type="EMBL" id="WEL19635.1"/>
    </source>
</evidence>
<feature type="transmembrane region" description="Helical" evidence="1">
    <location>
        <begin position="58"/>
        <end position="76"/>
    </location>
</feature>
<evidence type="ECO:0000313" key="3">
    <source>
        <dbReference type="Proteomes" id="UP001218034"/>
    </source>
</evidence>
<feature type="transmembrane region" description="Helical" evidence="1">
    <location>
        <begin position="282"/>
        <end position="299"/>
    </location>
</feature>
<gene>
    <name evidence="2" type="ORF">SVXNc_0621</name>
</gene>
<feature type="transmembrane region" description="Helical" evidence="1">
    <location>
        <begin position="16"/>
        <end position="37"/>
    </location>
</feature>
<keyword evidence="3" id="KW-1185">Reference proteome</keyword>
<feature type="transmembrane region" description="Helical" evidence="1">
    <location>
        <begin position="260"/>
        <end position="276"/>
    </location>
</feature>
<evidence type="ECO:0008006" key="4">
    <source>
        <dbReference type="Google" id="ProtNLM"/>
    </source>
</evidence>
<keyword evidence="1" id="KW-1133">Transmembrane helix</keyword>
<name>A0ABY8CI04_9ARCH</name>
<evidence type="ECO:0000256" key="1">
    <source>
        <dbReference type="SAM" id="Phobius"/>
    </source>
</evidence>
<feature type="transmembrane region" description="Helical" evidence="1">
    <location>
        <begin position="82"/>
        <end position="100"/>
    </location>
</feature>
<sequence length="454" mass="52034">MDFEKLREFADEHRFAVTYFLAVTTLLLYQHSLGWSWDFSVYSMNGQYFFHQSVYAEWMRAPIASFTMGLLQFVFPRRVSEYVFILMVSTLFFYASYRAAEKLQVDFDKFYVVLMTPAAILFATAVGTEMLSLAFVMLFFADMDRTKSGFWIAGAFLTRYTMAAVIPLVLIQRKFKKIALTLGVSAVPVIGWLGFNYLKTGDPFTSFANFLALNLVFRGLDTPIPFENFALITLPASLLLAGYLRPELREKFTLRSKESYFLLGLTAVISLIYFKADPNPMRYLYPLIFPVAAFAVPVLESLTERYGERPLYVLAVFNLIVGFAAILQMGMANPGGYERAVEEIDNQCMTESNQWVYMSYAGVPTLPQTNRETTFDRLNRGYNTVYFGEFFENESKPDYLDMVGSGYPEIYTVDDVCEERQVADQTYLEELREQGRTNITPTEFMVGLAKGEYH</sequence>
<keyword evidence="1" id="KW-0472">Membrane</keyword>
<reference evidence="2 3" key="1">
    <citation type="submission" date="2022-09" db="EMBL/GenBank/DDBJ databases">
        <title>Xylan utilization by haloarchaea-nanohaloarchaea associations.</title>
        <authorList>
            <person name="Yakimov M."/>
        </authorList>
    </citation>
    <scope>NUCLEOTIDE SEQUENCE [LARGE SCALE GENOMIC DNA]</scope>
    <source>
        <strain evidence="2 3">SVXNc</strain>
    </source>
</reference>
<feature type="transmembrane region" description="Helical" evidence="1">
    <location>
        <begin position="150"/>
        <end position="171"/>
    </location>
</feature>
<dbReference type="GeneID" id="90590059"/>
<keyword evidence="1" id="KW-0812">Transmembrane</keyword>
<accession>A0ABY8CI04</accession>
<dbReference type="EMBL" id="CP104395">
    <property type="protein sequence ID" value="WEL19635.1"/>
    <property type="molecule type" value="Genomic_DNA"/>
</dbReference>
<dbReference type="Proteomes" id="UP001218034">
    <property type="component" value="Chromosome"/>
</dbReference>
<feature type="transmembrane region" description="Helical" evidence="1">
    <location>
        <begin position="112"/>
        <end position="138"/>
    </location>
</feature>
<organism evidence="2 3">
    <name type="scientific">Candidatus Nanohalococcus occultus</name>
    <dbReference type="NCBI Taxonomy" id="2978047"/>
    <lineage>
        <taxon>Archaea</taxon>
        <taxon>Candidatus Nanohalarchaeota</taxon>
        <taxon>Candidatus Nanohalarchaeota incertae sedis</taxon>
        <taxon>Candidatus Nanohalococcus</taxon>
    </lineage>
</organism>
<feature type="transmembrane region" description="Helical" evidence="1">
    <location>
        <begin position="311"/>
        <end position="331"/>
    </location>
</feature>
<feature type="transmembrane region" description="Helical" evidence="1">
    <location>
        <begin position="178"/>
        <end position="198"/>
    </location>
</feature>
<feature type="transmembrane region" description="Helical" evidence="1">
    <location>
        <begin position="229"/>
        <end position="248"/>
    </location>
</feature>
<protein>
    <recommendedName>
        <fullName evidence="4">Glycosyltransferase RgtA/B/C/D-like domain-containing protein</fullName>
    </recommendedName>
</protein>